<reference evidence="1 2" key="1">
    <citation type="journal article" date="2016" name="Nat. Commun.">
        <title>Ectomycorrhizal ecology is imprinted in the genome of the dominant symbiotic fungus Cenococcum geophilum.</title>
        <authorList>
            <consortium name="DOE Joint Genome Institute"/>
            <person name="Peter M."/>
            <person name="Kohler A."/>
            <person name="Ohm R.A."/>
            <person name="Kuo A."/>
            <person name="Krutzmann J."/>
            <person name="Morin E."/>
            <person name="Arend M."/>
            <person name="Barry K.W."/>
            <person name="Binder M."/>
            <person name="Choi C."/>
            <person name="Clum A."/>
            <person name="Copeland A."/>
            <person name="Grisel N."/>
            <person name="Haridas S."/>
            <person name="Kipfer T."/>
            <person name="LaButti K."/>
            <person name="Lindquist E."/>
            <person name="Lipzen A."/>
            <person name="Maire R."/>
            <person name="Meier B."/>
            <person name="Mihaltcheva S."/>
            <person name="Molinier V."/>
            <person name="Murat C."/>
            <person name="Poggeler S."/>
            <person name="Quandt C.A."/>
            <person name="Sperisen C."/>
            <person name="Tritt A."/>
            <person name="Tisserant E."/>
            <person name="Crous P.W."/>
            <person name="Henrissat B."/>
            <person name="Nehls U."/>
            <person name="Egli S."/>
            <person name="Spatafora J.W."/>
            <person name="Grigoriev I.V."/>
            <person name="Martin F.M."/>
        </authorList>
    </citation>
    <scope>NUCLEOTIDE SEQUENCE [LARGE SCALE GENOMIC DNA]</scope>
    <source>
        <strain evidence="1 2">CBS 207.34</strain>
    </source>
</reference>
<gene>
    <name evidence="1" type="ORF">AOQ84DRAFT_378598</name>
</gene>
<proteinExistence type="predicted"/>
<dbReference type="EMBL" id="KV750069">
    <property type="protein sequence ID" value="OCL06459.1"/>
    <property type="molecule type" value="Genomic_DNA"/>
</dbReference>
<name>A0A8E2EX13_9PEZI</name>
<accession>A0A8E2EX13</accession>
<sequence>MPGATHPCCGRERDFFDWGNRDARRLAQGNSWVNWAILHYGPELFWRQWCAAEAVPGGGVRERLLALWAGRDAARVEVERAAAVEVELRVRNVVVVGDLIFRELGPNPFGALRGVESYLRCWAWTEGFHRREPPPETMEHVDFFVDMRGEVPPGAD</sequence>
<dbReference type="Proteomes" id="UP000250140">
    <property type="component" value="Unassembled WGS sequence"/>
</dbReference>
<protein>
    <submittedName>
        <fullName evidence="1">Uncharacterized protein</fullName>
    </submittedName>
</protein>
<dbReference type="AlphaFoldDB" id="A0A8E2EX13"/>
<organism evidence="1 2">
    <name type="scientific">Glonium stellatum</name>
    <dbReference type="NCBI Taxonomy" id="574774"/>
    <lineage>
        <taxon>Eukaryota</taxon>
        <taxon>Fungi</taxon>
        <taxon>Dikarya</taxon>
        <taxon>Ascomycota</taxon>
        <taxon>Pezizomycotina</taxon>
        <taxon>Dothideomycetes</taxon>
        <taxon>Pleosporomycetidae</taxon>
        <taxon>Gloniales</taxon>
        <taxon>Gloniaceae</taxon>
        <taxon>Glonium</taxon>
    </lineage>
</organism>
<dbReference type="OrthoDB" id="5279806at2759"/>
<evidence type="ECO:0000313" key="2">
    <source>
        <dbReference type="Proteomes" id="UP000250140"/>
    </source>
</evidence>
<keyword evidence="2" id="KW-1185">Reference proteome</keyword>
<evidence type="ECO:0000313" key="1">
    <source>
        <dbReference type="EMBL" id="OCL06459.1"/>
    </source>
</evidence>